<dbReference type="GO" id="GO:0046872">
    <property type="term" value="F:metal ion binding"/>
    <property type="evidence" value="ECO:0007669"/>
    <property type="project" value="UniProtKB-KW"/>
</dbReference>
<feature type="binding site" evidence="4">
    <location>
        <position position="98"/>
    </location>
    <ligand>
        <name>Mg(2+)</name>
        <dbReference type="ChEBI" id="CHEBI:18420"/>
        <label>1</label>
        <note>catalytic</note>
    </ligand>
</feature>
<dbReference type="PRINTS" id="PR00377">
    <property type="entry name" value="IMPHPHTASES"/>
</dbReference>
<dbReference type="GO" id="GO:0006020">
    <property type="term" value="P:inositol metabolic process"/>
    <property type="evidence" value="ECO:0007669"/>
    <property type="project" value="TreeGrafter"/>
</dbReference>
<dbReference type="Gene3D" id="3.30.540.10">
    <property type="entry name" value="Fructose-1,6-Bisphosphatase, subunit A, domain 1"/>
    <property type="match status" value="1"/>
</dbReference>
<keyword evidence="2" id="KW-0378">Hydrolase</keyword>
<dbReference type="EMBL" id="NOZR01000005">
    <property type="protein sequence ID" value="OYN80837.1"/>
    <property type="molecule type" value="Genomic_DNA"/>
</dbReference>
<protein>
    <recommendedName>
        <fullName evidence="8">Inositol monophosphatase</fullName>
    </recommendedName>
</protein>
<comment type="cofactor">
    <cofactor evidence="4">
        <name>Mg(2+)</name>
        <dbReference type="ChEBI" id="CHEBI:18420"/>
    </cofactor>
</comment>
<evidence type="ECO:0000256" key="2">
    <source>
        <dbReference type="ARBA" id="ARBA00022801"/>
    </source>
</evidence>
<evidence type="ECO:0000256" key="1">
    <source>
        <dbReference type="ARBA" id="ARBA00022723"/>
    </source>
</evidence>
<feature type="binding site" evidence="4">
    <location>
        <position position="100"/>
    </location>
    <ligand>
        <name>Mg(2+)</name>
        <dbReference type="ChEBI" id="CHEBI:18420"/>
        <label>1</label>
        <note>catalytic</note>
    </ligand>
</feature>
<dbReference type="SUPFAM" id="SSF56655">
    <property type="entry name" value="Carbohydrate phosphatase"/>
    <property type="match status" value="1"/>
</dbReference>
<reference evidence="6 7" key="1">
    <citation type="submission" date="2017-07" db="EMBL/GenBank/DDBJ databases">
        <title>The new phylogeny of genus Mycobacterium.</title>
        <authorList>
            <person name="Tortoli E."/>
            <person name="Trovato A."/>
            <person name="Cirillo D.M."/>
        </authorList>
    </citation>
    <scope>NUCLEOTIDE SEQUENCE [LARGE SCALE GENOMIC DNA]</scope>
    <source>
        <strain evidence="6 7">ATCC 33027</strain>
    </source>
</reference>
<organism evidence="6 7">
    <name type="scientific">Mycolicibacterium sphagni</name>
    <dbReference type="NCBI Taxonomy" id="1786"/>
    <lineage>
        <taxon>Bacteria</taxon>
        <taxon>Bacillati</taxon>
        <taxon>Actinomycetota</taxon>
        <taxon>Actinomycetes</taxon>
        <taxon>Mycobacteriales</taxon>
        <taxon>Mycobacteriaceae</taxon>
        <taxon>Mycolicibacterium</taxon>
    </lineage>
</organism>
<dbReference type="AlphaFoldDB" id="A0A255DN09"/>
<feature type="region of interest" description="Disordered" evidence="5">
    <location>
        <begin position="244"/>
        <end position="265"/>
    </location>
</feature>
<evidence type="ECO:0000256" key="4">
    <source>
        <dbReference type="PIRSR" id="PIRSR600760-2"/>
    </source>
</evidence>
<dbReference type="PROSITE" id="PS00629">
    <property type="entry name" value="IMP_1"/>
    <property type="match status" value="1"/>
</dbReference>
<comment type="caution">
    <text evidence="6">The sequence shown here is derived from an EMBL/GenBank/DDBJ whole genome shotgun (WGS) entry which is preliminary data.</text>
</comment>
<accession>A0A255DN09</accession>
<dbReference type="Gene3D" id="3.40.190.80">
    <property type="match status" value="1"/>
</dbReference>
<feature type="binding site" evidence="4">
    <location>
        <position position="229"/>
    </location>
    <ligand>
        <name>Mg(2+)</name>
        <dbReference type="ChEBI" id="CHEBI:18420"/>
        <label>1</label>
        <note>catalytic</note>
    </ligand>
</feature>
<evidence type="ECO:0000256" key="3">
    <source>
        <dbReference type="ARBA" id="ARBA00022842"/>
    </source>
</evidence>
<keyword evidence="3 4" id="KW-0460">Magnesium</keyword>
<dbReference type="RefSeq" id="WP_094478317.1">
    <property type="nucleotide sequence ID" value="NZ_JACKSC010000413.1"/>
</dbReference>
<dbReference type="Proteomes" id="UP000216063">
    <property type="component" value="Unassembled WGS sequence"/>
</dbReference>
<gene>
    <name evidence="6" type="ORF">CG716_08295</name>
</gene>
<dbReference type="InterPro" id="IPR020583">
    <property type="entry name" value="Inositol_monoP_metal-BS"/>
</dbReference>
<evidence type="ECO:0000313" key="7">
    <source>
        <dbReference type="Proteomes" id="UP000216063"/>
    </source>
</evidence>
<dbReference type="GO" id="GO:0007165">
    <property type="term" value="P:signal transduction"/>
    <property type="evidence" value="ECO:0007669"/>
    <property type="project" value="TreeGrafter"/>
</dbReference>
<evidence type="ECO:0000256" key="5">
    <source>
        <dbReference type="SAM" id="MobiDB-lite"/>
    </source>
</evidence>
<evidence type="ECO:0008006" key="8">
    <source>
        <dbReference type="Google" id="ProtNLM"/>
    </source>
</evidence>
<keyword evidence="1 4" id="KW-0479">Metal-binding</keyword>
<dbReference type="Pfam" id="PF00459">
    <property type="entry name" value="Inositol_P"/>
    <property type="match status" value="1"/>
</dbReference>
<dbReference type="PANTHER" id="PTHR20854">
    <property type="entry name" value="INOSITOL MONOPHOSPHATASE"/>
    <property type="match status" value="1"/>
</dbReference>
<name>A0A255DN09_9MYCO</name>
<proteinExistence type="predicted"/>
<sequence length="265" mass="27768">MMGRNDTNAPAVSSAELLDVALTAAWSGADVLKAGARGSFRVTNKGSEDGNLVTDVDVEAEHAVRGVIQSRRPTDEITGEELPPSGRHQAAQVRWSIDPLDGTTNFTRGIPFYATCVGAVDAAGRWLAGAVVAPALAKTYFAHRNGGAWLAEDGRVRRLTGPAGGRGARLLGMGYSYSAEIRAEQFRATAEQMRDYTDARIFGSAALAICAVAEGALDGFVETDLGEHDWAAAAVIAEEAGLRVTRPGPESPTVAVDQGASGSRR</sequence>
<keyword evidence="7" id="KW-1185">Reference proteome</keyword>
<dbReference type="PANTHER" id="PTHR20854:SF4">
    <property type="entry name" value="INOSITOL-1-MONOPHOSPHATASE-RELATED"/>
    <property type="match status" value="1"/>
</dbReference>
<dbReference type="InterPro" id="IPR000760">
    <property type="entry name" value="Inositol_monophosphatase-like"/>
</dbReference>
<feature type="binding site" evidence="4">
    <location>
        <position position="101"/>
    </location>
    <ligand>
        <name>Mg(2+)</name>
        <dbReference type="ChEBI" id="CHEBI:18420"/>
        <label>1</label>
        <note>catalytic</note>
    </ligand>
</feature>
<evidence type="ECO:0000313" key="6">
    <source>
        <dbReference type="EMBL" id="OYN80837.1"/>
    </source>
</evidence>
<feature type="binding site" evidence="4">
    <location>
        <position position="80"/>
    </location>
    <ligand>
        <name>Mg(2+)</name>
        <dbReference type="ChEBI" id="CHEBI:18420"/>
        <label>1</label>
        <note>catalytic</note>
    </ligand>
</feature>
<dbReference type="OrthoDB" id="9772456at2"/>
<dbReference type="GO" id="GO:0008934">
    <property type="term" value="F:inositol monophosphate 1-phosphatase activity"/>
    <property type="evidence" value="ECO:0007669"/>
    <property type="project" value="TreeGrafter"/>
</dbReference>